<dbReference type="GO" id="GO:0051082">
    <property type="term" value="F:unfolded protein binding"/>
    <property type="evidence" value="ECO:0007669"/>
    <property type="project" value="TreeGrafter"/>
</dbReference>
<dbReference type="OrthoDB" id="18175at2759"/>
<evidence type="ECO:0000256" key="3">
    <source>
        <dbReference type="ARBA" id="ARBA00022692"/>
    </source>
</evidence>
<evidence type="ECO:0000256" key="6">
    <source>
        <dbReference type="ARBA" id="ARBA00023128"/>
    </source>
</evidence>
<keyword evidence="6" id="KW-0496">Mitochondrion</keyword>
<dbReference type="Pfam" id="PF09803">
    <property type="entry name" value="Pet100"/>
    <property type="match status" value="1"/>
</dbReference>
<dbReference type="AlphaFoldDB" id="A0A165Z6J1"/>
<evidence type="ECO:0000256" key="4">
    <source>
        <dbReference type="ARBA" id="ARBA00022946"/>
    </source>
</evidence>
<keyword evidence="3" id="KW-0812">Transmembrane</keyword>
<sequence length="116" mass="13829">MPANLEVFKFGVYLFFPISMMYYYGNPEWYFKHVLPFREKFYPSVENTTKALPQDHSSLRQELDRIKAEKFARRMERERLQRTTVSKRSPIMTARLAFPCIITLNHPLSNLNTALH</sequence>
<name>A0A165Z6J1_9AGAM</name>
<dbReference type="PANTHER" id="PTHR33968">
    <property type="entry name" value="PROTEIN PET100 HOMOLOG, MITOCHONDRIAL"/>
    <property type="match status" value="1"/>
</dbReference>
<evidence type="ECO:0000256" key="8">
    <source>
        <dbReference type="ARBA" id="ARBA00038077"/>
    </source>
</evidence>
<dbReference type="Proteomes" id="UP000076798">
    <property type="component" value="Unassembled WGS sequence"/>
</dbReference>
<keyword evidence="10" id="KW-1185">Reference proteome</keyword>
<evidence type="ECO:0000256" key="1">
    <source>
        <dbReference type="ARBA" id="ARBA00004167"/>
    </source>
</evidence>
<comment type="subcellular location">
    <subcellularLocation>
        <location evidence="1">Membrane</location>
        <topology evidence="1">Single-pass membrane protein</topology>
    </subcellularLocation>
    <subcellularLocation>
        <location evidence="2">Mitochondrion membrane</location>
    </subcellularLocation>
</comment>
<keyword evidence="5" id="KW-1133">Transmembrane helix</keyword>
<dbReference type="InterPro" id="IPR018625">
    <property type="entry name" value="Pet100"/>
</dbReference>
<reference evidence="9 10" key="1">
    <citation type="journal article" date="2016" name="Mol. Biol. Evol.">
        <title>Comparative Genomics of Early-Diverging Mushroom-Forming Fungi Provides Insights into the Origins of Lignocellulose Decay Capabilities.</title>
        <authorList>
            <person name="Nagy L.G."/>
            <person name="Riley R."/>
            <person name="Tritt A."/>
            <person name="Adam C."/>
            <person name="Daum C."/>
            <person name="Floudas D."/>
            <person name="Sun H."/>
            <person name="Yadav J.S."/>
            <person name="Pangilinan J."/>
            <person name="Larsson K.H."/>
            <person name="Matsuura K."/>
            <person name="Barry K."/>
            <person name="Labutti K."/>
            <person name="Kuo R."/>
            <person name="Ohm R.A."/>
            <person name="Bhattacharya S.S."/>
            <person name="Shirouzu T."/>
            <person name="Yoshinaga Y."/>
            <person name="Martin F.M."/>
            <person name="Grigoriev I.V."/>
            <person name="Hibbett D.S."/>
        </authorList>
    </citation>
    <scope>NUCLEOTIDE SEQUENCE [LARGE SCALE GENOMIC DNA]</scope>
    <source>
        <strain evidence="9 10">HHB10207 ss-3</strain>
    </source>
</reference>
<keyword evidence="4" id="KW-0809">Transit peptide</keyword>
<evidence type="ECO:0000313" key="10">
    <source>
        <dbReference type="Proteomes" id="UP000076798"/>
    </source>
</evidence>
<accession>A0A165Z6J1</accession>
<comment type="similarity">
    <text evidence="8">Belongs to the PET100 family.</text>
</comment>
<dbReference type="GO" id="GO:0005743">
    <property type="term" value="C:mitochondrial inner membrane"/>
    <property type="evidence" value="ECO:0007669"/>
    <property type="project" value="TreeGrafter"/>
</dbReference>
<organism evidence="9 10">
    <name type="scientific">Sistotremastrum suecicum HHB10207 ss-3</name>
    <dbReference type="NCBI Taxonomy" id="1314776"/>
    <lineage>
        <taxon>Eukaryota</taxon>
        <taxon>Fungi</taxon>
        <taxon>Dikarya</taxon>
        <taxon>Basidiomycota</taxon>
        <taxon>Agaricomycotina</taxon>
        <taxon>Agaricomycetes</taxon>
        <taxon>Sistotremastrales</taxon>
        <taxon>Sistotremastraceae</taxon>
        <taxon>Sistotremastrum</taxon>
    </lineage>
</organism>
<evidence type="ECO:0000256" key="5">
    <source>
        <dbReference type="ARBA" id="ARBA00022989"/>
    </source>
</evidence>
<dbReference type="STRING" id="1314776.A0A165Z6J1"/>
<gene>
    <name evidence="9" type="ORF">SISSUDRAFT_1065682</name>
</gene>
<proteinExistence type="inferred from homology"/>
<dbReference type="EMBL" id="KV428206">
    <property type="protein sequence ID" value="KZT33989.1"/>
    <property type="molecule type" value="Genomic_DNA"/>
</dbReference>
<dbReference type="PANTHER" id="PTHR33968:SF1">
    <property type="entry name" value="PROTEIN PET100 HOMOLOG, MITOCHONDRIAL"/>
    <property type="match status" value="1"/>
</dbReference>
<keyword evidence="7" id="KW-0472">Membrane</keyword>
<evidence type="ECO:0000256" key="7">
    <source>
        <dbReference type="ARBA" id="ARBA00023136"/>
    </source>
</evidence>
<evidence type="ECO:0000313" key="9">
    <source>
        <dbReference type="EMBL" id="KZT33989.1"/>
    </source>
</evidence>
<protein>
    <submittedName>
        <fullName evidence="9">Uncharacterized protein</fullName>
    </submittedName>
</protein>
<evidence type="ECO:0000256" key="2">
    <source>
        <dbReference type="ARBA" id="ARBA00004325"/>
    </source>
</evidence>
<dbReference type="GO" id="GO:0033617">
    <property type="term" value="P:mitochondrial respiratory chain complex IV assembly"/>
    <property type="evidence" value="ECO:0007669"/>
    <property type="project" value="InterPro"/>
</dbReference>